<dbReference type="Proteomes" id="UP000789525">
    <property type="component" value="Unassembled WGS sequence"/>
</dbReference>
<name>A0ACA9LAT4_9GLOM</name>
<organism evidence="1 2">
    <name type="scientific">Acaulospora colombiana</name>
    <dbReference type="NCBI Taxonomy" id="27376"/>
    <lineage>
        <taxon>Eukaryota</taxon>
        <taxon>Fungi</taxon>
        <taxon>Fungi incertae sedis</taxon>
        <taxon>Mucoromycota</taxon>
        <taxon>Glomeromycotina</taxon>
        <taxon>Glomeromycetes</taxon>
        <taxon>Diversisporales</taxon>
        <taxon>Acaulosporaceae</taxon>
        <taxon>Acaulospora</taxon>
    </lineage>
</organism>
<keyword evidence="2" id="KW-1185">Reference proteome</keyword>
<evidence type="ECO:0000313" key="2">
    <source>
        <dbReference type="Proteomes" id="UP000789525"/>
    </source>
</evidence>
<feature type="non-terminal residue" evidence="1">
    <location>
        <position position="175"/>
    </location>
</feature>
<evidence type="ECO:0000313" key="1">
    <source>
        <dbReference type="EMBL" id="CAG8516739.1"/>
    </source>
</evidence>
<proteinExistence type="predicted"/>
<accession>A0ACA9LAT4</accession>
<protein>
    <submittedName>
        <fullName evidence="1">9847_t:CDS:1</fullName>
    </submittedName>
</protein>
<sequence length="175" mass="19479">MIIISSDSNGNPRLIANSKDKRRRPASKTLSGVLKCQDEVFLDFISRCLHWDPEKRMKPDEGLMHEWITEVKLNTKNYLTNYDLVRRQSQSQSSLIQPSNSSASMRQNSSSNTRAIQIASQSSSYGMQKNNVTPSVNSTHHTSISQASTRSNGLKQPYGTSLPISSSRNDGNSTT</sequence>
<gene>
    <name evidence="1" type="ORF">ACOLOM_LOCUS3467</name>
</gene>
<dbReference type="EMBL" id="CAJVPT010005141">
    <property type="protein sequence ID" value="CAG8516739.1"/>
    <property type="molecule type" value="Genomic_DNA"/>
</dbReference>
<reference evidence="1" key="1">
    <citation type="submission" date="2021-06" db="EMBL/GenBank/DDBJ databases">
        <authorList>
            <person name="Kallberg Y."/>
            <person name="Tangrot J."/>
            <person name="Rosling A."/>
        </authorList>
    </citation>
    <scope>NUCLEOTIDE SEQUENCE</scope>
    <source>
        <strain evidence="1">CL356</strain>
    </source>
</reference>
<comment type="caution">
    <text evidence="1">The sequence shown here is derived from an EMBL/GenBank/DDBJ whole genome shotgun (WGS) entry which is preliminary data.</text>
</comment>